<evidence type="ECO:0000256" key="5">
    <source>
        <dbReference type="SAM" id="Phobius"/>
    </source>
</evidence>
<keyword evidence="4 5" id="KW-0472">Membrane</keyword>
<feature type="transmembrane region" description="Helical" evidence="5">
    <location>
        <begin position="34"/>
        <end position="52"/>
    </location>
</feature>
<dbReference type="Pfam" id="PF13564">
    <property type="entry name" value="DoxX_2"/>
    <property type="match status" value="1"/>
</dbReference>
<organism evidence="6 7">
    <name type="scientific">Nocardiopsis composta</name>
    <dbReference type="NCBI Taxonomy" id="157465"/>
    <lineage>
        <taxon>Bacteria</taxon>
        <taxon>Bacillati</taxon>
        <taxon>Actinomycetota</taxon>
        <taxon>Actinomycetes</taxon>
        <taxon>Streptosporangiales</taxon>
        <taxon>Nocardiopsidaceae</taxon>
        <taxon>Nocardiopsis</taxon>
    </lineage>
</organism>
<dbReference type="GO" id="GO:0016020">
    <property type="term" value="C:membrane"/>
    <property type="evidence" value="ECO:0007669"/>
    <property type="project" value="UniProtKB-SubCell"/>
</dbReference>
<sequence>MLLALFFAGASAFPKLTGHESARVGFDAIGYGDWFMYFIGVLELAGAIGLLIPLLSGVTAIAFIGLMIGAFIYEVTAIQAGFWYTPLILLVLFAFIAWGRRDRTAALLALVSGRR</sequence>
<protein>
    <submittedName>
        <fullName evidence="6">Putative membrane protein YphA (DoxX/SURF4 family)</fullName>
    </submittedName>
</protein>
<gene>
    <name evidence="6" type="ORF">HDA36_001576</name>
</gene>
<evidence type="ECO:0000256" key="1">
    <source>
        <dbReference type="ARBA" id="ARBA00004141"/>
    </source>
</evidence>
<reference evidence="6 7" key="1">
    <citation type="submission" date="2020-08" db="EMBL/GenBank/DDBJ databases">
        <title>Sequencing the genomes of 1000 actinobacteria strains.</title>
        <authorList>
            <person name="Klenk H.-P."/>
        </authorList>
    </citation>
    <scope>NUCLEOTIDE SEQUENCE [LARGE SCALE GENOMIC DNA]</scope>
    <source>
        <strain evidence="6 7">DSM 44551</strain>
    </source>
</reference>
<dbReference type="Proteomes" id="UP000572635">
    <property type="component" value="Unassembled WGS sequence"/>
</dbReference>
<dbReference type="RefSeq" id="WP_312893528.1">
    <property type="nucleotide sequence ID" value="NZ_BAAAJD010000031.1"/>
</dbReference>
<comment type="caution">
    <text evidence="6">The sequence shown here is derived from an EMBL/GenBank/DDBJ whole genome shotgun (WGS) entry which is preliminary data.</text>
</comment>
<feature type="transmembrane region" description="Helical" evidence="5">
    <location>
        <begin position="81"/>
        <end position="98"/>
    </location>
</feature>
<proteinExistence type="predicted"/>
<keyword evidence="2 5" id="KW-0812">Transmembrane</keyword>
<keyword evidence="7" id="KW-1185">Reference proteome</keyword>
<evidence type="ECO:0000256" key="4">
    <source>
        <dbReference type="ARBA" id="ARBA00023136"/>
    </source>
</evidence>
<dbReference type="EMBL" id="JACHDB010000001">
    <property type="protein sequence ID" value="MBB5431492.1"/>
    <property type="molecule type" value="Genomic_DNA"/>
</dbReference>
<dbReference type="AlphaFoldDB" id="A0A7W8QJ92"/>
<dbReference type="InterPro" id="IPR032808">
    <property type="entry name" value="DoxX"/>
</dbReference>
<evidence type="ECO:0000256" key="3">
    <source>
        <dbReference type="ARBA" id="ARBA00022989"/>
    </source>
</evidence>
<evidence type="ECO:0000313" key="7">
    <source>
        <dbReference type="Proteomes" id="UP000572635"/>
    </source>
</evidence>
<evidence type="ECO:0000313" key="6">
    <source>
        <dbReference type="EMBL" id="MBB5431492.1"/>
    </source>
</evidence>
<feature type="transmembrane region" description="Helical" evidence="5">
    <location>
        <begin position="57"/>
        <end position="75"/>
    </location>
</feature>
<name>A0A7W8QJ92_9ACTN</name>
<comment type="subcellular location">
    <subcellularLocation>
        <location evidence="1">Membrane</location>
        <topology evidence="1">Multi-pass membrane protein</topology>
    </subcellularLocation>
</comment>
<evidence type="ECO:0000256" key="2">
    <source>
        <dbReference type="ARBA" id="ARBA00022692"/>
    </source>
</evidence>
<accession>A0A7W8QJ92</accession>
<keyword evidence="3 5" id="KW-1133">Transmembrane helix</keyword>